<dbReference type="PANTHER" id="PTHR28097:SF1">
    <property type="entry name" value="PHEROMONE A FACTOR RECEPTOR"/>
    <property type="match status" value="1"/>
</dbReference>
<dbReference type="Pfam" id="PF02076">
    <property type="entry name" value="STE3"/>
    <property type="match status" value="1"/>
</dbReference>
<proteinExistence type="inferred from homology"/>
<dbReference type="EMBL" id="MU806342">
    <property type="protein sequence ID" value="KAJ3836184.1"/>
    <property type="molecule type" value="Genomic_DNA"/>
</dbReference>
<evidence type="ECO:0000256" key="6">
    <source>
        <dbReference type="ARBA" id="ARBA00023040"/>
    </source>
</evidence>
<feature type="region of interest" description="Disordered" evidence="10">
    <location>
        <begin position="349"/>
        <end position="370"/>
    </location>
</feature>
<comment type="subcellular location">
    <subcellularLocation>
        <location evidence="1">Membrane</location>
        <topology evidence="1">Multi-pass membrane protein</topology>
    </subcellularLocation>
</comment>
<evidence type="ECO:0000256" key="3">
    <source>
        <dbReference type="ARBA" id="ARBA00022507"/>
    </source>
</evidence>
<sequence>MLHASDPTYPLFPVLAFIGFVLCTIPLSWHLQAWNSGTCAFMIWTGITCLVTCVNSIVWAFNALNVAPVWCDISSQIILGASVGIPASTLCISRRLYRITSTQTVSITRDDKLRAIYTDIGIAVGLPVLVLILHIIVQGHRFDIFEEYGCSGVTFNSIVAYFLYYMWPVAIGLVSLVYSAMVLRTFYVRRIHFNHAISSNGLIKPSRYLRLMLLALIDIMCTIPIGTYTIYISLKDVPLNPWISWDDTHFDFKRVELIPAVIWRSNPSTNTSLQITRWLPIVCAFVFFALFGFAEEAMKNYRRAFWFVARRLGFRPATGGAFNKGKGKSGIINGLRSLKLRSDIKGGDSDSLPSYMESTGPVTSSPRRDMRKSILESDSRSTICFPDDNDVELGPYRSSFSRLNSRDVPSSPSSSTSTCAIGPATPTTSPPSYKASTKAFTRVDHVPFSSRDDRDLSSTSPTAASFVSLPEIVVDHRETTGRPASYTHSVRSSRHVEDHDQEEDDISISEAYLDSRPASPVYPLRVPTPMPSFSSELPMPPPPVLAFHRPFSPPSVYPVAQSRASRDPIENNGIWVTVHTQSSREEL</sequence>
<evidence type="ECO:0000313" key="13">
    <source>
        <dbReference type="Proteomes" id="UP001163846"/>
    </source>
</evidence>
<dbReference type="PRINTS" id="PR00901">
    <property type="entry name" value="PHEROMONEBAR"/>
</dbReference>
<keyword evidence="13" id="KW-1185">Reference proteome</keyword>
<keyword evidence="3" id="KW-0589">Pheromone response</keyword>
<dbReference type="Proteomes" id="UP001163846">
    <property type="component" value="Unassembled WGS sequence"/>
</dbReference>
<accession>A0AA38P4M2</accession>
<comment type="similarity">
    <text evidence="2">Belongs to the G-protein coupled receptor 4 family.</text>
</comment>
<dbReference type="GO" id="GO:0000750">
    <property type="term" value="P:pheromone-dependent signal transduction involved in conjugation with cellular fusion"/>
    <property type="evidence" value="ECO:0007669"/>
    <property type="project" value="TreeGrafter"/>
</dbReference>
<protein>
    <submittedName>
        <fullName evidence="12">Pheromone receptor</fullName>
    </submittedName>
</protein>
<evidence type="ECO:0000313" key="12">
    <source>
        <dbReference type="EMBL" id="KAJ3836184.1"/>
    </source>
</evidence>
<dbReference type="InterPro" id="IPR000481">
    <property type="entry name" value="GPCR_Pheromne_B_alpha_rcpt"/>
</dbReference>
<dbReference type="AlphaFoldDB" id="A0AA38P4M2"/>
<comment type="caution">
    <text evidence="12">The sequence shown here is derived from an EMBL/GenBank/DDBJ whole genome shotgun (WGS) entry which is preliminary data.</text>
</comment>
<keyword evidence="5 11" id="KW-1133">Transmembrane helix</keyword>
<keyword evidence="6" id="KW-0297">G-protein coupled receptor</keyword>
<dbReference type="InterPro" id="IPR001499">
    <property type="entry name" value="GPCR_STE3"/>
</dbReference>
<dbReference type="GO" id="GO:0005886">
    <property type="term" value="C:plasma membrane"/>
    <property type="evidence" value="ECO:0007669"/>
    <property type="project" value="TreeGrafter"/>
</dbReference>
<keyword evidence="9" id="KW-0807">Transducer</keyword>
<dbReference type="GO" id="GO:0004934">
    <property type="term" value="F:mating-type alpha-factor pheromone receptor activity"/>
    <property type="evidence" value="ECO:0007669"/>
    <property type="project" value="InterPro"/>
</dbReference>
<evidence type="ECO:0000256" key="9">
    <source>
        <dbReference type="ARBA" id="ARBA00023224"/>
    </source>
</evidence>
<feature type="transmembrane region" description="Helical" evidence="11">
    <location>
        <begin position="41"/>
        <end position="61"/>
    </location>
</feature>
<feature type="transmembrane region" description="Helical" evidence="11">
    <location>
        <begin position="208"/>
        <end position="231"/>
    </location>
</feature>
<gene>
    <name evidence="12" type="ORF">F5878DRAFT_274036</name>
</gene>
<evidence type="ECO:0000256" key="10">
    <source>
        <dbReference type="SAM" id="MobiDB-lite"/>
    </source>
</evidence>
<evidence type="ECO:0000256" key="8">
    <source>
        <dbReference type="ARBA" id="ARBA00023170"/>
    </source>
</evidence>
<feature type="transmembrane region" description="Helical" evidence="11">
    <location>
        <begin position="165"/>
        <end position="187"/>
    </location>
</feature>
<keyword evidence="4 11" id="KW-0812">Transmembrane</keyword>
<feature type="compositionally biased region" description="Low complexity" evidence="10">
    <location>
        <begin position="409"/>
        <end position="418"/>
    </location>
</feature>
<evidence type="ECO:0000256" key="4">
    <source>
        <dbReference type="ARBA" id="ARBA00022692"/>
    </source>
</evidence>
<feature type="compositionally biased region" description="Polar residues" evidence="10">
    <location>
        <begin position="425"/>
        <end position="438"/>
    </location>
</feature>
<dbReference type="PRINTS" id="PR00899">
    <property type="entry name" value="GPCRSTE3"/>
</dbReference>
<name>A0AA38P4M2_9AGAR</name>
<evidence type="ECO:0000256" key="1">
    <source>
        <dbReference type="ARBA" id="ARBA00004141"/>
    </source>
</evidence>
<feature type="transmembrane region" description="Helical" evidence="11">
    <location>
        <begin position="275"/>
        <end position="294"/>
    </location>
</feature>
<evidence type="ECO:0000256" key="7">
    <source>
        <dbReference type="ARBA" id="ARBA00023136"/>
    </source>
</evidence>
<organism evidence="12 13">
    <name type="scientific">Lentinula raphanica</name>
    <dbReference type="NCBI Taxonomy" id="153919"/>
    <lineage>
        <taxon>Eukaryota</taxon>
        <taxon>Fungi</taxon>
        <taxon>Dikarya</taxon>
        <taxon>Basidiomycota</taxon>
        <taxon>Agaricomycotina</taxon>
        <taxon>Agaricomycetes</taxon>
        <taxon>Agaricomycetidae</taxon>
        <taxon>Agaricales</taxon>
        <taxon>Marasmiineae</taxon>
        <taxon>Omphalotaceae</taxon>
        <taxon>Lentinula</taxon>
    </lineage>
</organism>
<keyword evidence="8 12" id="KW-0675">Receptor</keyword>
<feature type="transmembrane region" description="Helical" evidence="11">
    <location>
        <begin position="73"/>
        <end position="92"/>
    </location>
</feature>
<evidence type="ECO:0000256" key="5">
    <source>
        <dbReference type="ARBA" id="ARBA00022989"/>
    </source>
</evidence>
<feature type="transmembrane region" description="Helical" evidence="11">
    <location>
        <begin position="113"/>
        <end position="137"/>
    </location>
</feature>
<keyword evidence="7 11" id="KW-0472">Membrane</keyword>
<evidence type="ECO:0000256" key="11">
    <source>
        <dbReference type="SAM" id="Phobius"/>
    </source>
</evidence>
<dbReference type="PANTHER" id="PTHR28097">
    <property type="entry name" value="PHEROMONE A FACTOR RECEPTOR"/>
    <property type="match status" value="1"/>
</dbReference>
<evidence type="ECO:0000256" key="2">
    <source>
        <dbReference type="ARBA" id="ARBA00011085"/>
    </source>
</evidence>
<reference evidence="12" key="1">
    <citation type="submission" date="2022-08" db="EMBL/GenBank/DDBJ databases">
        <authorList>
            <consortium name="DOE Joint Genome Institute"/>
            <person name="Min B."/>
            <person name="Riley R."/>
            <person name="Sierra-Patev S."/>
            <person name="Naranjo-Ortiz M."/>
            <person name="Looney B."/>
            <person name="Konkel Z."/>
            <person name="Slot J.C."/>
            <person name="Sakamoto Y."/>
            <person name="Steenwyk J.L."/>
            <person name="Rokas A."/>
            <person name="Carro J."/>
            <person name="Camarero S."/>
            <person name="Ferreira P."/>
            <person name="Molpeceres G."/>
            <person name="Ruiz-Duenas F.J."/>
            <person name="Serrano A."/>
            <person name="Henrissat B."/>
            <person name="Drula E."/>
            <person name="Hughes K.W."/>
            <person name="Mata J.L."/>
            <person name="Ishikawa N.K."/>
            <person name="Vargas-Isla R."/>
            <person name="Ushijima S."/>
            <person name="Smith C.A."/>
            <person name="Ahrendt S."/>
            <person name="Andreopoulos W."/>
            <person name="He G."/>
            <person name="Labutti K."/>
            <person name="Lipzen A."/>
            <person name="Ng V."/>
            <person name="Sandor L."/>
            <person name="Barry K."/>
            <person name="Martinez A.T."/>
            <person name="Xiao Y."/>
            <person name="Gibbons J.G."/>
            <person name="Terashima K."/>
            <person name="Hibbett D.S."/>
            <person name="Grigoriev I.V."/>
        </authorList>
    </citation>
    <scope>NUCLEOTIDE SEQUENCE</scope>
    <source>
        <strain evidence="12">TFB9207</strain>
    </source>
</reference>
<feature type="compositionally biased region" description="Polar residues" evidence="10">
    <location>
        <begin position="356"/>
        <end position="365"/>
    </location>
</feature>
<feature type="region of interest" description="Disordered" evidence="10">
    <location>
        <begin position="400"/>
        <end position="438"/>
    </location>
</feature>
<feature type="transmembrane region" description="Helical" evidence="11">
    <location>
        <begin position="12"/>
        <end position="29"/>
    </location>
</feature>
<feature type="region of interest" description="Disordered" evidence="10">
    <location>
        <begin position="483"/>
        <end position="502"/>
    </location>
</feature>
<dbReference type="CDD" id="cd14966">
    <property type="entry name" value="7tmD_STE3"/>
    <property type="match status" value="1"/>
</dbReference>